<keyword evidence="1" id="KW-0238">DNA-binding</keyword>
<dbReference type="InterPro" id="IPR010982">
    <property type="entry name" value="Lambda_DNA-bd_dom_sf"/>
</dbReference>
<reference evidence="3 4" key="1">
    <citation type="submission" date="2024-05" db="EMBL/GenBank/DDBJ databases">
        <authorList>
            <person name="De Oliveira J.P."/>
            <person name="Noriler S.A."/>
            <person name="De Oliveira A.G."/>
            <person name="Sipoli D.S."/>
        </authorList>
    </citation>
    <scope>NUCLEOTIDE SEQUENCE [LARGE SCALE GENOMIC DNA]</scope>
    <source>
        <strain evidence="3 4">LABIM192</strain>
    </source>
</reference>
<evidence type="ECO:0000256" key="1">
    <source>
        <dbReference type="ARBA" id="ARBA00023125"/>
    </source>
</evidence>
<evidence type="ECO:0000313" key="3">
    <source>
        <dbReference type="EMBL" id="MEO9387138.1"/>
    </source>
</evidence>
<gene>
    <name evidence="3" type="ORF">ABI908_23875</name>
</gene>
<dbReference type="PROSITE" id="PS50943">
    <property type="entry name" value="HTH_CROC1"/>
    <property type="match status" value="1"/>
</dbReference>
<dbReference type="EMBL" id="JBDXMI010000011">
    <property type="protein sequence ID" value="MEO9387138.1"/>
    <property type="molecule type" value="Genomic_DNA"/>
</dbReference>
<accession>A0ABV0J0S3</accession>
<sequence length="115" mass="13286">MIGFRIKEARIERKHSQQWLADEIGVFQSSVSAWEIGRSEPTTENLSRIALVLRVSHDWLATGRGAMELSYVPAEIPPAELPLGEDQKNLLELFEQLPRDKRATLLQFMRDWLKK</sequence>
<comment type="caution">
    <text evidence="3">The sequence shown here is derived from an EMBL/GenBank/DDBJ whole genome shotgun (WGS) entry which is preliminary data.</text>
</comment>
<evidence type="ECO:0000259" key="2">
    <source>
        <dbReference type="PROSITE" id="PS50943"/>
    </source>
</evidence>
<dbReference type="InterPro" id="IPR001387">
    <property type="entry name" value="Cro/C1-type_HTH"/>
</dbReference>
<keyword evidence="4" id="KW-1185">Reference proteome</keyword>
<evidence type="ECO:0000313" key="4">
    <source>
        <dbReference type="Proteomes" id="UP001462502"/>
    </source>
</evidence>
<organism evidence="3 4">
    <name type="scientific">Chromobacterium phragmitis</name>
    <dbReference type="NCBI Taxonomy" id="2202141"/>
    <lineage>
        <taxon>Bacteria</taxon>
        <taxon>Pseudomonadati</taxon>
        <taxon>Pseudomonadota</taxon>
        <taxon>Betaproteobacteria</taxon>
        <taxon>Neisseriales</taxon>
        <taxon>Chromobacteriaceae</taxon>
        <taxon>Chromobacterium</taxon>
    </lineage>
</organism>
<dbReference type="SUPFAM" id="SSF47413">
    <property type="entry name" value="lambda repressor-like DNA-binding domains"/>
    <property type="match status" value="1"/>
</dbReference>
<dbReference type="Pfam" id="PF01381">
    <property type="entry name" value="HTH_3"/>
    <property type="match status" value="1"/>
</dbReference>
<dbReference type="SMART" id="SM00530">
    <property type="entry name" value="HTH_XRE"/>
    <property type="match status" value="1"/>
</dbReference>
<dbReference type="CDD" id="cd00093">
    <property type="entry name" value="HTH_XRE"/>
    <property type="match status" value="1"/>
</dbReference>
<dbReference type="Gene3D" id="1.10.260.40">
    <property type="entry name" value="lambda repressor-like DNA-binding domains"/>
    <property type="match status" value="1"/>
</dbReference>
<protein>
    <submittedName>
        <fullName evidence="3">Helix-turn-helix domain-containing protein</fullName>
    </submittedName>
</protein>
<dbReference type="PANTHER" id="PTHR46558:SF11">
    <property type="entry name" value="HTH-TYPE TRANSCRIPTIONAL REGULATOR XRE"/>
    <property type="match status" value="1"/>
</dbReference>
<feature type="domain" description="HTH cro/C1-type" evidence="2">
    <location>
        <begin position="6"/>
        <end position="60"/>
    </location>
</feature>
<proteinExistence type="predicted"/>
<name>A0ABV0J0S3_9NEIS</name>
<dbReference type="Proteomes" id="UP001462502">
    <property type="component" value="Unassembled WGS sequence"/>
</dbReference>
<dbReference type="RefSeq" id="WP_347937723.1">
    <property type="nucleotide sequence ID" value="NZ_JBDXMI010000011.1"/>
</dbReference>
<dbReference type="PANTHER" id="PTHR46558">
    <property type="entry name" value="TRACRIPTIONAL REGULATORY PROTEIN-RELATED-RELATED"/>
    <property type="match status" value="1"/>
</dbReference>